<dbReference type="PANTHER" id="PTHR38733">
    <property type="entry name" value="PROTEIN MCRC"/>
    <property type="match status" value="1"/>
</dbReference>
<gene>
    <name evidence="1" type="ORF">FRT60_24305</name>
</gene>
<proteinExistence type="predicted"/>
<name>A0A646P341_9PSED</name>
<keyword evidence="1" id="KW-0540">Nuclease</keyword>
<evidence type="ECO:0000313" key="2">
    <source>
        <dbReference type="Proteomes" id="UP000432048"/>
    </source>
</evidence>
<evidence type="ECO:0000313" key="1">
    <source>
        <dbReference type="EMBL" id="MRJ23417.1"/>
    </source>
</evidence>
<dbReference type="InterPro" id="IPR019292">
    <property type="entry name" value="McrC"/>
</dbReference>
<dbReference type="Pfam" id="PF10117">
    <property type="entry name" value="McrBC"/>
    <property type="match status" value="1"/>
</dbReference>
<accession>A0A646P341</accession>
<reference evidence="1 2" key="1">
    <citation type="submission" date="2019-08" db="EMBL/GenBank/DDBJ databases">
        <title>Pseudomonas haemolytica sp. nov. isolated from raw milk and skim milk concentrate.</title>
        <authorList>
            <person name="Hofmann K."/>
            <person name="Huptas C."/>
            <person name="Doll E."/>
            <person name="Scherer S."/>
            <person name="Wenning M."/>
        </authorList>
    </citation>
    <scope>NUCLEOTIDE SEQUENCE [LARGE SCALE GENOMIC DNA]</scope>
    <source>
        <strain evidence="1 2">DSM 108988</strain>
    </source>
</reference>
<dbReference type="PANTHER" id="PTHR38733:SF1">
    <property type="entry name" value="TYPE IV METHYL-DIRECTED RESTRICTION ENZYME ECOKMCRBC"/>
    <property type="match status" value="1"/>
</dbReference>
<dbReference type="EMBL" id="VOIX01000011">
    <property type="protein sequence ID" value="MRJ23417.1"/>
    <property type="molecule type" value="Genomic_DNA"/>
</dbReference>
<dbReference type="AlphaFoldDB" id="A0A646P341"/>
<keyword evidence="1" id="KW-0255">Endonuclease</keyword>
<dbReference type="RefSeq" id="WP_153839650.1">
    <property type="nucleotide sequence ID" value="NZ_VOIX01000011.1"/>
</dbReference>
<dbReference type="GO" id="GO:0004519">
    <property type="term" value="F:endonuclease activity"/>
    <property type="evidence" value="ECO:0007669"/>
    <property type="project" value="UniProtKB-KW"/>
</dbReference>
<comment type="caution">
    <text evidence="1">The sequence shown here is derived from an EMBL/GenBank/DDBJ whole genome shotgun (WGS) entry which is preliminary data.</text>
</comment>
<organism evidence="1 2">
    <name type="scientific">Pseudomonas haemolytica</name>
    <dbReference type="NCBI Taxonomy" id="2600065"/>
    <lineage>
        <taxon>Bacteria</taxon>
        <taxon>Pseudomonadati</taxon>
        <taxon>Pseudomonadota</taxon>
        <taxon>Gammaproteobacteria</taxon>
        <taxon>Pseudomonadales</taxon>
        <taxon>Pseudomonadaceae</taxon>
        <taxon>Pseudomonas</taxon>
    </lineage>
</organism>
<protein>
    <submittedName>
        <fullName evidence="1">Restriction endonuclease</fullName>
    </submittedName>
</protein>
<dbReference type="Proteomes" id="UP000432048">
    <property type="component" value="Unassembled WGS sequence"/>
</dbReference>
<keyword evidence="1" id="KW-0378">Hydrolase</keyword>
<sequence>MNAAVTVREYAWLTTDAIESSLDRAQISPSAFKWLCDLNESFTKAGTALAQIAGQCWLKLDNFVGVLESPCGMRLEILPKHFEQGDCIALNRQLLCKMIQTSFNLKTRRVGPADLTLFDAPLSEWVMLQFLLELDHLVKRGLRFDYHRVEEEQRYLRGQLDVIRQIRQPPGQQHQFQLRHDVFLPDRPENRLLMLALQKVCKATQQPDNWRLAHELRGLLQELPASRDVNADLKLWRNDRLMAHYQLVKPWCELVLGESMPTAVSGSWHGISLLFPMEKLFERYVETCLRRTLPACATLQRQVKQEFLCWHNEKGMFQLKPDMLITKNTQRWVLDTKWKRLDQRTNKYGLSQADFYQLFAYGQHYLRDQPQGEMLLIYPCKASFNQPLAPFRFSPQLQLWVVPFDLELGALVDRQPEPLPLWGDGLIAPQCG</sequence>